<dbReference type="AlphaFoldDB" id="A0AAQ3R525"/>
<keyword evidence="3" id="KW-1185">Reference proteome</keyword>
<dbReference type="Proteomes" id="UP001303373">
    <property type="component" value="Chromosome 1"/>
</dbReference>
<sequence>MSQQTNSKPSGLANNSPWNDSGFAFAPNTNVMDPESMPSAEAQAARARAAEIMAALKKGEPGDADKLMGKESPRSGRRLFQVERAFNKITGKSTTKDEKALEAAKAAEEKVVR</sequence>
<accession>A0AAQ3R525</accession>
<name>A0AAQ3R525_9PEZI</name>
<evidence type="ECO:0000313" key="3">
    <source>
        <dbReference type="Proteomes" id="UP001303373"/>
    </source>
</evidence>
<evidence type="ECO:0000313" key="2">
    <source>
        <dbReference type="EMBL" id="WPG97838.1"/>
    </source>
</evidence>
<reference evidence="2 3" key="1">
    <citation type="submission" date="2023-11" db="EMBL/GenBank/DDBJ databases">
        <title>An acidophilic fungus is an integral part of prey digestion in a carnivorous sundew plant.</title>
        <authorList>
            <person name="Tsai I.J."/>
        </authorList>
    </citation>
    <scope>NUCLEOTIDE SEQUENCE [LARGE SCALE GENOMIC DNA]</scope>
    <source>
        <strain evidence="2">169a</strain>
    </source>
</reference>
<gene>
    <name evidence="2" type="ORF">R9X50_00061900</name>
</gene>
<feature type="compositionally biased region" description="Low complexity" evidence="1">
    <location>
        <begin position="40"/>
        <end position="55"/>
    </location>
</feature>
<feature type="region of interest" description="Disordered" evidence="1">
    <location>
        <begin position="1"/>
        <end position="77"/>
    </location>
</feature>
<evidence type="ECO:0000256" key="1">
    <source>
        <dbReference type="SAM" id="MobiDB-lite"/>
    </source>
</evidence>
<feature type="compositionally biased region" description="Basic and acidic residues" evidence="1">
    <location>
        <begin position="57"/>
        <end position="74"/>
    </location>
</feature>
<organism evidence="2 3">
    <name type="scientific">Acrodontium crateriforme</name>
    <dbReference type="NCBI Taxonomy" id="150365"/>
    <lineage>
        <taxon>Eukaryota</taxon>
        <taxon>Fungi</taxon>
        <taxon>Dikarya</taxon>
        <taxon>Ascomycota</taxon>
        <taxon>Pezizomycotina</taxon>
        <taxon>Dothideomycetes</taxon>
        <taxon>Dothideomycetidae</taxon>
        <taxon>Mycosphaerellales</taxon>
        <taxon>Teratosphaeriaceae</taxon>
        <taxon>Acrodontium</taxon>
    </lineage>
</organism>
<dbReference type="EMBL" id="CP138580">
    <property type="protein sequence ID" value="WPG97838.1"/>
    <property type="molecule type" value="Genomic_DNA"/>
</dbReference>
<feature type="compositionally biased region" description="Polar residues" evidence="1">
    <location>
        <begin position="1"/>
        <end position="19"/>
    </location>
</feature>
<proteinExistence type="predicted"/>
<protein>
    <submittedName>
        <fullName evidence="2">Uncharacterized protein</fullName>
    </submittedName>
</protein>